<dbReference type="InterPro" id="IPR024539">
    <property type="entry name" value="DUF3877"/>
</dbReference>
<accession>A0A9D9DVE0</accession>
<dbReference type="Proteomes" id="UP000823611">
    <property type="component" value="Unassembled WGS sequence"/>
</dbReference>
<dbReference type="AlphaFoldDB" id="A0A9D9DVE0"/>
<evidence type="ECO:0000313" key="2">
    <source>
        <dbReference type="Proteomes" id="UP000823611"/>
    </source>
</evidence>
<protein>
    <submittedName>
        <fullName evidence="1">DUF3877 family protein</fullName>
    </submittedName>
</protein>
<proteinExistence type="predicted"/>
<evidence type="ECO:0000313" key="1">
    <source>
        <dbReference type="EMBL" id="MBO8434268.1"/>
    </source>
</evidence>
<reference evidence="1" key="2">
    <citation type="journal article" date="2021" name="PeerJ">
        <title>Extensive microbial diversity within the chicken gut microbiome revealed by metagenomics and culture.</title>
        <authorList>
            <person name="Gilroy R."/>
            <person name="Ravi A."/>
            <person name="Getino M."/>
            <person name="Pursley I."/>
            <person name="Horton D.L."/>
            <person name="Alikhan N.F."/>
            <person name="Baker D."/>
            <person name="Gharbi K."/>
            <person name="Hall N."/>
            <person name="Watson M."/>
            <person name="Adriaenssens E.M."/>
            <person name="Foster-Nyarko E."/>
            <person name="Jarju S."/>
            <person name="Secka A."/>
            <person name="Antonio M."/>
            <person name="Oren A."/>
            <person name="Chaudhuri R.R."/>
            <person name="La Ragione R."/>
            <person name="Hildebrand F."/>
            <person name="Pallen M.J."/>
        </authorList>
    </citation>
    <scope>NUCLEOTIDE SEQUENCE</scope>
    <source>
        <strain evidence="1">F6-4510</strain>
    </source>
</reference>
<reference evidence="1" key="1">
    <citation type="submission" date="2020-10" db="EMBL/GenBank/DDBJ databases">
        <authorList>
            <person name="Gilroy R."/>
        </authorList>
    </citation>
    <scope>NUCLEOTIDE SEQUENCE</scope>
    <source>
        <strain evidence="1">F6-4510</strain>
    </source>
</reference>
<dbReference type="Pfam" id="PF12993">
    <property type="entry name" value="DUF3877"/>
    <property type="match status" value="1"/>
</dbReference>
<organism evidence="1 2">
    <name type="scientific">Candidatus Fimicola merdigallinarum</name>
    <dbReference type="NCBI Taxonomy" id="2840819"/>
    <lineage>
        <taxon>Bacteria</taxon>
        <taxon>Bacillati</taxon>
        <taxon>Bacillota</taxon>
        <taxon>Clostridia</taxon>
        <taxon>Lachnospirales</taxon>
        <taxon>Lachnospiraceae</taxon>
        <taxon>Lachnospiraceae incertae sedis</taxon>
        <taxon>Candidatus Fimicola</taxon>
    </lineage>
</organism>
<dbReference type="EMBL" id="JADIMX010000056">
    <property type="protein sequence ID" value="MBO8434268.1"/>
    <property type="molecule type" value="Genomic_DNA"/>
</dbReference>
<name>A0A9D9DVE0_9FIRM</name>
<sequence>MNDNKLKGFEHLKKNIYDYIYEGMVKLGYDKGKSVSIFYQKGLLAWLLNTDENSIDSLIPDFKDYVKKYLGDVKIEKGSERYKVTVPYEGVLEIAESYKDHTFLKKLVDTLGKKDCTINDIENVFKCISPDYVKEEVDNSEFQYVFYFKDKSIDEFRYCFSFDMLGKYYHRLLDYDYESVVHDTCILHNHH</sequence>
<comment type="caution">
    <text evidence="1">The sequence shown here is derived from an EMBL/GenBank/DDBJ whole genome shotgun (WGS) entry which is preliminary data.</text>
</comment>
<gene>
    <name evidence="1" type="ORF">IAC55_02965</name>
</gene>